<dbReference type="InterPro" id="IPR036465">
    <property type="entry name" value="vWFA_dom_sf"/>
</dbReference>
<evidence type="ECO:0000256" key="6">
    <source>
        <dbReference type="ARBA" id="ARBA00022454"/>
    </source>
</evidence>
<dbReference type="Proteomes" id="UP000054007">
    <property type="component" value="Unassembled WGS sequence"/>
</dbReference>
<evidence type="ECO:0000256" key="17">
    <source>
        <dbReference type="ARBA" id="ARBA00031811"/>
    </source>
</evidence>
<dbReference type="SMART" id="SM00559">
    <property type="entry name" value="Ku78"/>
    <property type="match status" value="1"/>
</dbReference>
<dbReference type="PANTHER" id="PTHR12604">
    <property type="entry name" value="KU AUTOANTIGEN DNA HELICASE"/>
    <property type="match status" value="1"/>
</dbReference>
<evidence type="ECO:0000256" key="7">
    <source>
        <dbReference type="ARBA" id="ARBA00022741"/>
    </source>
</evidence>
<dbReference type="Gene3D" id="1.10.1600.10">
    <property type="match status" value="1"/>
</dbReference>
<dbReference type="SUPFAM" id="SSF100939">
    <property type="entry name" value="SPOC domain-like"/>
    <property type="match status" value="1"/>
</dbReference>
<dbReference type="AlphaFoldDB" id="A0A0D7BN74"/>
<dbReference type="Gene3D" id="2.40.290.10">
    <property type="match status" value="1"/>
</dbReference>
<dbReference type="GO" id="GO:0005524">
    <property type="term" value="F:ATP binding"/>
    <property type="evidence" value="ECO:0007669"/>
    <property type="project" value="UniProtKB-KW"/>
</dbReference>
<dbReference type="EC" id="3.6.4.12" evidence="4"/>
<gene>
    <name evidence="20" type="ORF">CYLTODRAFT_408411</name>
</gene>
<keyword evidence="13 20" id="KW-0238">DNA-binding</keyword>
<evidence type="ECO:0000256" key="14">
    <source>
        <dbReference type="ARBA" id="ARBA00023172"/>
    </source>
</evidence>
<dbReference type="SMART" id="SM00513">
    <property type="entry name" value="SAP"/>
    <property type="match status" value="1"/>
</dbReference>
<dbReference type="NCBIfam" id="TIGR00578">
    <property type="entry name" value="ku70"/>
    <property type="match status" value="1"/>
</dbReference>
<dbReference type="Gene3D" id="4.10.970.10">
    <property type="entry name" value="Ku70, bridge and pillars"/>
    <property type="match status" value="1"/>
</dbReference>
<dbReference type="InterPro" id="IPR016194">
    <property type="entry name" value="SPOC-like_C_dom_sf"/>
</dbReference>
<protein>
    <recommendedName>
        <fullName evidence="5">ATP-dependent DNA helicase II subunit 1</fullName>
        <ecNumber evidence="4">3.6.4.12</ecNumber>
    </recommendedName>
    <alternativeName>
        <fullName evidence="17">ATP-dependent DNA helicase II subunit Ku70</fullName>
    </alternativeName>
</protein>
<dbReference type="Gene3D" id="1.10.720.30">
    <property type="entry name" value="SAP domain"/>
    <property type="match status" value="1"/>
</dbReference>
<evidence type="ECO:0000256" key="10">
    <source>
        <dbReference type="ARBA" id="ARBA00022806"/>
    </source>
</evidence>
<dbReference type="GO" id="GO:0042162">
    <property type="term" value="F:telomeric DNA binding"/>
    <property type="evidence" value="ECO:0007669"/>
    <property type="project" value="InterPro"/>
</dbReference>
<dbReference type="Pfam" id="PF03731">
    <property type="entry name" value="Ku_N"/>
    <property type="match status" value="1"/>
</dbReference>
<dbReference type="GO" id="GO:0000781">
    <property type="term" value="C:chromosome, telomeric region"/>
    <property type="evidence" value="ECO:0007669"/>
    <property type="project" value="UniProtKB-SubCell"/>
</dbReference>
<dbReference type="STRING" id="1314674.A0A0D7BN74"/>
<dbReference type="Gene3D" id="3.40.50.410">
    <property type="entry name" value="von Willebrand factor, type A domain"/>
    <property type="match status" value="1"/>
</dbReference>
<proteinExistence type="inferred from homology"/>
<keyword evidence="11" id="KW-0067">ATP-binding</keyword>
<evidence type="ECO:0000259" key="19">
    <source>
        <dbReference type="PROSITE" id="PS50800"/>
    </source>
</evidence>
<organism evidence="20 21">
    <name type="scientific">Cylindrobasidium torrendii FP15055 ss-10</name>
    <dbReference type="NCBI Taxonomy" id="1314674"/>
    <lineage>
        <taxon>Eukaryota</taxon>
        <taxon>Fungi</taxon>
        <taxon>Dikarya</taxon>
        <taxon>Basidiomycota</taxon>
        <taxon>Agaricomycotina</taxon>
        <taxon>Agaricomycetes</taxon>
        <taxon>Agaricomycetidae</taxon>
        <taxon>Agaricales</taxon>
        <taxon>Marasmiineae</taxon>
        <taxon>Physalacriaceae</taxon>
        <taxon>Cylindrobasidium</taxon>
    </lineage>
</organism>
<dbReference type="InterPro" id="IPR003034">
    <property type="entry name" value="SAP_dom"/>
</dbReference>
<keyword evidence="12" id="KW-0779">Telomere</keyword>
<dbReference type="GO" id="GO:0003690">
    <property type="term" value="F:double-stranded DNA binding"/>
    <property type="evidence" value="ECO:0007669"/>
    <property type="project" value="TreeGrafter"/>
</dbReference>
<evidence type="ECO:0000256" key="2">
    <source>
        <dbReference type="ARBA" id="ARBA00004574"/>
    </source>
</evidence>
<evidence type="ECO:0000256" key="9">
    <source>
        <dbReference type="ARBA" id="ARBA00022801"/>
    </source>
</evidence>
<dbReference type="SUPFAM" id="SSF68906">
    <property type="entry name" value="SAP domain"/>
    <property type="match status" value="1"/>
</dbReference>
<dbReference type="SUPFAM" id="SSF53300">
    <property type="entry name" value="vWA-like"/>
    <property type="match status" value="1"/>
</dbReference>
<accession>A0A0D7BN74</accession>
<dbReference type="PROSITE" id="PS50800">
    <property type="entry name" value="SAP"/>
    <property type="match status" value="1"/>
</dbReference>
<evidence type="ECO:0000256" key="12">
    <source>
        <dbReference type="ARBA" id="ARBA00022895"/>
    </source>
</evidence>
<dbReference type="Pfam" id="PF02037">
    <property type="entry name" value="SAP"/>
    <property type="match status" value="1"/>
</dbReference>
<dbReference type="EMBL" id="KN880459">
    <property type="protein sequence ID" value="KIY71036.1"/>
    <property type="molecule type" value="Genomic_DNA"/>
</dbReference>
<evidence type="ECO:0000256" key="13">
    <source>
        <dbReference type="ARBA" id="ARBA00023125"/>
    </source>
</evidence>
<evidence type="ECO:0000256" key="3">
    <source>
        <dbReference type="ARBA" id="ARBA00005240"/>
    </source>
</evidence>
<keyword evidence="15" id="KW-0234">DNA repair</keyword>
<dbReference type="InterPro" id="IPR036361">
    <property type="entry name" value="SAP_dom_sf"/>
</dbReference>
<keyword evidence="10" id="KW-0347">Helicase</keyword>
<sequence length="649" mass="72798">MSGYDDWIKADEEDEDELQDSSFMDAKRDVILFCIDCSPSMQVMYDDPLYVDVQTSHLYAALEAAVQIQKKKIIVGPNDYVGIMLFNTTKARQGNKNKSDRQNSEIKANTYLYQEVGPLSAETLRELVHLLEEPRHNLAQTFPPLPEGQRVPLGDVFTSCNWVIRDGPARAPKSATKRVFLITDEDQPHTASQLITSARTTLVDLTQAGITVEPFFISTEEKSFNVEKFYSNVLLNNLIDEEGEDSEGLAEHVSISRIDDLLAQMRFREVPKRAQFSVPFKLAEGLTIGVKGYGLVTEQKKGQYRYFSDLGDRMEVAESIPAYVDTDLEQEVNKQNMLYGMNASKVVKTDPESKLHPGSRIVLNGQRPFYTAEEMNSFRTLGLSPGIKLLGFKDKKELAFEDNIKHSLFIHPDEVSYSGSKRTFSALVKSLLSKKKIGLTLCTWRRNSTPVFCAMLPQEENDDSGWTEPAGFHLIPLPFADDIRTAPIEKGLIAGDELTDAAADIVGKLCIKDGGYNPDAFPNPSLAVHNAQLQAMAFKEEFDMDDFEDVTLPKVDMMHKRAGALMKKWKEILVEDESAQQTLVTKKTGTKRSAETPTDEAEIRSRQEAGTLSKLTNEQLKTFLKSKAEPVSGTKAVLVDRIEQWLETH</sequence>
<dbReference type="PIRSF" id="PIRSF003033">
    <property type="entry name" value="Ku70"/>
    <property type="match status" value="1"/>
</dbReference>
<dbReference type="Pfam" id="PF02735">
    <property type="entry name" value="Ku"/>
    <property type="match status" value="1"/>
</dbReference>
<evidence type="ECO:0000256" key="15">
    <source>
        <dbReference type="ARBA" id="ARBA00023204"/>
    </source>
</evidence>
<dbReference type="InterPro" id="IPR005161">
    <property type="entry name" value="Ku_N"/>
</dbReference>
<dbReference type="GO" id="GO:0043564">
    <property type="term" value="C:Ku70:Ku80 complex"/>
    <property type="evidence" value="ECO:0007669"/>
    <property type="project" value="InterPro"/>
</dbReference>
<keyword evidence="6" id="KW-0158">Chromosome</keyword>
<dbReference type="GO" id="GO:0003684">
    <property type="term" value="F:damaged DNA binding"/>
    <property type="evidence" value="ECO:0007669"/>
    <property type="project" value="InterPro"/>
</dbReference>
<evidence type="ECO:0000256" key="16">
    <source>
        <dbReference type="ARBA" id="ARBA00023242"/>
    </source>
</evidence>
<evidence type="ECO:0000256" key="5">
    <source>
        <dbReference type="ARBA" id="ARBA00021796"/>
    </source>
</evidence>
<keyword evidence="14" id="KW-0233">DNA recombination</keyword>
<evidence type="ECO:0000313" key="20">
    <source>
        <dbReference type="EMBL" id="KIY71036.1"/>
    </source>
</evidence>
<comment type="similarity">
    <text evidence="3">Belongs to the ku70 family.</text>
</comment>
<dbReference type="GO" id="GO:0003678">
    <property type="term" value="F:DNA helicase activity"/>
    <property type="evidence" value="ECO:0007669"/>
    <property type="project" value="UniProtKB-EC"/>
</dbReference>
<dbReference type="InterPro" id="IPR006164">
    <property type="entry name" value="DNA_bd_Ku70/Ku80"/>
</dbReference>
<feature type="domain" description="SAP" evidence="19">
    <location>
        <begin position="612"/>
        <end position="646"/>
    </location>
</feature>
<dbReference type="OrthoDB" id="761538at2759"/>
<dbReference type="Pfam" id="PF03730">
    <property type="entry name" value="Ku_C"/>
    <property type="match status" value="1"/>
</dbReference>
<dbReference type="GO" id="GO:0006310">
    <property type="term" value="P:DNA recombination"/>
    <property type="evidence" value="ECO:0007669"/>
    <property type="project" value="UniProtKB-KW"/>
</dbReference>
<keyword evidence="21" id="KW-1185">Reference proteome</keyword>
<keyword evidence="9" id="KW-0378">Hydrolase</keyword>
<dbReference type="GO" id="GO:0016787">
    <property type="term" value="F:hydrolase activity"/>
    <property type="evidence" value="ECO:0007669"/>
    <property type="project" value="UniProtKB-KW"/>
</dbReference>
<dbReference type="CDD" id="cd00788">
    <property type="entry name" value="KU70"/>
    <property type="match status" value="1"/>
</dbReference>
<dbReference type="PANTHER" id="PTHR12604:SF2">
    <property type="entry name" value="X-RAY REPAIR CROSS-COMPLEMENTING PROTEIN 6"/>
    <property type="match status" value="1"/>
</dbReference>
<dbReference type="GO" id="GO:0006303">
    <property type="term" value="P:double-strand break repair via nonhomologous end joining"/>
    <property type="evidence" value="ECO:0007669"/>
    <property type="project" value="InterPro"/>
</dbReference>
<dbReference type="InterPro" id="IPR006165">
    <property type="entry name" value="Ku70"/>
</dbReference>
<feature type="region of interest" description="Disordered" evidence="18">
    <location>
        <begin position="584"/>
        <end position="605"/>
    </location>
</feature>
<dbReference type="InterPro" id="IPR027388">
    <property type="entry name" value="Ku70_bridge/pillars_dom_sf"/>
</dbReference>
<evidence type="ECO:0000256" key="4">
    <source>
        <dbReference type="ARBA" id="ARBA00012551"/>
    </source>
</evidence>
<evidence type="ECO:0000256" key="11">
    <source>
        <dbReference type="ARBA" id="ARBA00022840"/>
    </source>
</evidence>
<evidence type="ECO:0000313" key="21">
    <source>
        <dbReference type="Proteomes" id="UP000054007"/>
    </source>
</evidence>
<evidence type="ECO:0000256" key="18">
    <source>
        <dbReference type="SAM" id="MobiDB-lite"/>
    </source>
</evidence>
<evidence type="ECO:0000256" key="8">
    <source>
        <dbReference type="ARBA" id="ARBA00022763"/>
    </source>
</evidence>
<evidence type="ECO:0000256" key="1">
    <source>
        <dbReference type="ARBA" id="ARBA00004123"/>
    </source>
</evidence>
<keyword evidence="8" id="KW-0227">DNA damage</keyword>
<reference evidence="20 21" key="1">
    <citation type="journal article" date="2015" name="Fungal Genet. Biol.">
        <title>Evolution of novel wood decay mechanisms in Agaricales revealed by the genome sequences of Fistulina hepatica and Cylindrobasidium torrendii.</title>
        <authorList>
            <person name="Floudas D."/>
            <person name="Held B.W."/>
            <person name="Riley R."/>
            <person name="Nagy L.G."/>
            <person name="Koehler G."/>
            <person name="Ransdell A.S."/>
            <person name="Younus H."/>
            <person name="Chow J."/>
            <person name="Chiniquy J."/>
            <person name="Lipzen A."/>
            <person name="Tritt A."/>
            <person name="Sun H."/>
            <person name="Haridas S."/>
            <person name="LaButti K."/>
            <person name="Ohm R.A."/>
            <person name="Kues U."/>
            <person name="Blanchette R.A."/>
            <person name="Grigoriev I.V."/>
            <person name="Minto R.E."/>
            <person name="Hibbett D.S."/>
        </authorList>
    </citation>
    <scope>NUCLEOTIDE SEQUENCE [LARGE SCALE GENOMIC DNA]</scope>
    <source>
        <strain evidence="20 21">FP15055 ss-10</strain>
    </source>
</reference>
<comment type="subcellular location">
    <subcellularLocation>
        <location evidence="2">Chromosome</location>
        <location evidence="2">Telomere</location>
    </subcellularLocation>
    <subcellularLocation>
        <location evidence="1">Nucleus</location>
    </subcellularLocation>
</comment>
<dbReference type="InterPro" id="IPR005160">
    <property type="entry name" value="Ku_C"/>
</dbReference>
<name>A0A0D7BN74_9AGAR</name>
<keyword evidence="16" id="KW-0539">Nucleus</keyword>
<dbReference type="GO" id="GO:0000723">
    <property type="term" value="P:telomere maintenance"/>
    <property type="evidence" value="ECO:0007669"/>
    <property type="project" value="InterPro"/>
</dbReference>
<keyword evidence="7" id="KW-0547">Nucleotide-binding</keyword>
<dbReference type="InterPro" id="IPR047087">
    <property type="entry name" value="KU70_core_dom"/>
</dbReference>